<organism evidence="2 3">
    <name type="scientific">Eumeta variegata</name>
    <name type="common">Bagworm moth</name>
    <name type="synonym">Eumeta japonica</name>
    <dbReference type="NCBI Taxonomy" id="151549"/>
    <lineage>
        <taxon>Eukaryota</taxon>
        <taxon>Metazoa</taxon>
        <taxon>Ecdysozoa</taxon>
        <taxon>Arthropoda</taxon>
        <taxon>Hexapoda</taxon>
        <taxon>Insecta</taxon>
        <taxon>Pterygota</taxon>
        <taxon>Neoptera</taxon>
        <taxon>Endopterygota</taxon>
        <taxon>Lepidoptera</taxon>
        <taxon>Glossata</taxon>
        <taxon>Ditrysia</taxon>
        <taxon>Tineoidea</taxon>
        <taxon>Psychidae</taxon>
        <taxon>Oiketicinae</taxon>
        <taxon>Eumeta</taxon>
    </lineage>
</organism>
<dbReference type="OrthoDB" id="64893at2759"/>
<gene>
    <name evidence="2" type="ORF">EVAR_59337_1</name>
</gene>
<accession>A0A4C1Z8F8</accession>
<dbReference type="Proteomes" id="UP000299102">
    <property type="component" value="Unassembled WGS sequence"/>
</dbReference>
<dbReference type="EMBL" id="BGZK01001592">
    <property type="protein sequence ID" value="GBP82885.1"/>
    <property type="molecule type" value="Genomic_DNA"/>
</dbReference>
<reference evidence="2 3" key="1">
    <citation type="journal article" date="2019" name="Commun. Biol.">
        <title>The bagworm genome reveals a unique fibroin gene that provides high tensile strength.</title>
        <authorList>
            <person name="Kono N."/>
            <person name="Nakamura H."/>
            <person name="Ohtoshi R."/>
            <person name="Tomita M."/>
            <person name="Numata K."/>
            <person name="Arakawa K."/>
        </authorList>
    </citation>
    <scope>NUCLEOTIDE SEQUENCE [LARGE SCALE GENOMIC DNA]</scope>
</reference>
<keyword evidence="1" id="KW-0732">Signal</keyword>
<proteinExistence type="predicted"/>
<dbReference type="STRING" id="151549.A0A4C1Z8F8"/>
<protein>
    <submittedName>
        <fullName evidence="2">Uncharacterized protein</fullName>
    </submittedName>
</protein>
<evidence type="ECO:0000313" key="3">
    <source>
        <dbReference type="Proteomes" id="UP000299102"/>
    </source>
</evidence>
<keyword evidence="3" id="KW-1185">Reference proteome</keyword>
<feature type="chain" id="PRO_5020034153" evidence="1">
    <location>
        <begin position="34"/>
        <end position="77"/>
    </location>
</feature>
<feature type="signal peptide" evidence="1">
    <location>
        <begin position="1"/>
        <end position="33"/>
    </location>
</feature>
<sequence>MAVKRCTYPGMSFLTYWIFLLQMLGGGRRGAEGHGRLMDPPARNSMWRFGFPNPVNYNDNELFCGGYAGIVFKITTR</sequence>
<name>A0A4C1Z8F8_EUMVA</name>
<evidence type="ECO:0000256" key="1">
    <source>
        <dbReference type="SAM" id="SignalP"/>
    </source>
</evidence>
<dbReference type="AlphaFoldDB" id="A0A4C1Z8F8"/>
<evidence type="ECO:0000313" key="2">
    <source>
        <dbReference type="EMBL" id="GBP82885.1"/>
    </source>
</evidence>
<comment type="caution">
    <text evidence="2">The sequence shown here is derived from an EMBL/GenBank/DDBJ whole genome shotgun (WGS) entry which is preliminary data.</text>
</comment>